<feature type="domain" description="PUM-HD" evidence="5">
    <location>
        <begin position="106"/>
        <end position="482"/>
    </location>
</feature>
<dbReference type="InterPro" id="IPR033133">
    <property type="entry name" value="PUM-HD"/>
</dbReference>
<evidence type="ECO:0000259" key="5">
    <source>
        <dbReference type="PROSITE" id="PS50303"/>
    </source>
</evidence>
<dbReference type="Gene3D" id="1.25.10.10">
    <property type="entry name" value="Leucine-rich Repeat Variant"/>
    <property type="match status" value="1"/>
</dbReference>
<gene>
    <name evidence="6" type="ORF">PG999_013400</name>
</gene>
<feature type="compositionally biased region" description="Basic and acidic residues" evidence="4">
    <location>
        <begin position="649"/>
        <end position="664"/>
    </location>
</feature>
<dbReference type="PANTHER" id="PTHR13389:SF0">
    <property type="entry name" value="PUMILIO HOMOLOG 3"/>
    <property type="match status" value="1"/>
</dbReference>
<evidence type="ECO:0000256" key="4">
    <source>
        <dbReference type="SAM" id="MobiDB-lite"/>
    </source>
</evidence>
<comment type="function">
    <text evidence="3">RNA-binding nucleolar protein required for pre-rRNA processing. Involved in production of 18S rRNA and assembly of small ribosomal subunit.</text>
</comment>
<reference evidence="6 7" key="1">
    <citation type="submission" date="2023-01" db="EMBL/GenBank/DDBJ databases">
        <title>Analysis of 21 Apiospora genomes using comparative genomics revels a genus with tremendous synthesis potential of carbohydrate active enzymes and secondary metabolites.</title>
        <authorList>
            <person name="Sorensen T."/>
        </authorList>
    </citation>
    <scope>NUCLEOTIDE SEQUENCE [LARGE SCALE GENOMIC DNA]</scope>
    <source>
        <strain evidence="6 7">CBS 117206</strain>
    </source>
</reference>
<dbReference type="InterPro" id="IPR016024">
    <property type="entry name" value="ARM-type_fold"/>
</dbReference>
<dbReference type="InterPro" id="IPR012959">
    <property type="entry name" value="CPL_dom"/>
</dbReference>
<accession>A0AAW0Q594</accession>
<name>A0AAW0Q594_9PEZI</name>
<dbReference type="AlphaFoldDB" id="A0AAW0Q594"/>
<feature type="region of interest" description="Disordered" evidence="4">
    <location>
        <begin position="1"/>
        <end position="101"/>
    </location>
</feature>
<dbReference type="GO" id="GO:0006417">
    <property type="term" value="P:regulation of translation"/>
    <property type="evidence" value="ECO:0007669"/>
    <property type="project" value="TreeGrafter"/>
</dbReference>
<feature type="region of interest" description="Disordered" evidence="4">
    <location>
        <begin position="526"/>
        <end position="555"/>
    </location>
</feature>
<evidence type="ECO:0000256" key="2">
    <source>
        <dbReference type="ARBA" id="ARBA00022884"/>
    </source>
</evidence>
<dbReference type="GO" id="GO:0005730">
    <property type="term" value="C:nucleolus"/>
    <property type="evidence" value="ECO:0007669"/>
    <property type="project" value="TreeGrafter"/>
</dbReference>
<dbReference type="PROSITE" id="PS50303">
    <property type="entry name" value="PUM_HD"/>
    <property type="match status" value="1"/>
</dbReference>
<sequence length="692" mass="76825">MAPRDTAAGSKRKSFNGSKDQSNKKPKFEKRQAPRPEPVVDENDDDFETFSDDAEDGGAALNNRKPDVSNGAGASNGTSSREAHQKQKQIALERRNQKPLADESLRAKKLWERLRRKSHVPKEERDKLVEELFGILTGRVKEFALKHDTVRVVQTAIKYSNPERRKMIANELKGTFAQLAESKYAKFLIGKLIVQGEKEVRELIVPEFYGKVRKLINHPEASWIVDDIYRGVATPEQKAVMLREWYGPEFAVFRSSGDAATTSELAAILEEQPSKRPIIMRYLLDLTNQLIQKKMTGFTMLHDAMLQYFLNAKAGTEEAKEYTEMIKEDESDLLKNMAFTKSGARLVCLLLAHGSAKDRKQILKAYKDTFGLMSTDQYGHLIILTAYDVIDDTVLTSKSIFPEMIGKGDQDDANNLFVLANDPNGRLSIRYLFEGTSRTLFDNSQSYDLERLAEIHEIRKSTSKKDAEIRRKELITAMSPSLISSIESSALDLLSTPFGCQLVIEVLFSAVGDKSEALKAVASAAGGDPDAATEVGEGEEASPEGEAQVHISKSSHGGRLFKTLIAGGRYDKATKQVKPVDPPLHFADILYPVIKDHVVSWATGPSSFVVLNLLEAEDFSHASEVKKNLKKEKKTLEKAASEETAAQRTAREAAETSEDGDKTAKKGKKAGAQKERSVGNMGAKLLLEKLKK</sequence>
<dbReference type="SUPFAM" id="SSF48371">
    <property type="entry name" value="ARM repeat"/>
    <property type="match status" value="1"/>
</dbReference>
<evidence type="ECO:0000313" key="7">
    <source>
        <dbReference type="Proteomes" id="UP001392437"/>
    </source>
</evidence>
<dbReference type="GO" id="GO:0003729">
    <property type="term" value="F:mRNA binding"/>
    <property type="evidence" value="ECO:0007669"/>
    <property type="project" value="TreeGrafter"/>
</dbReference>
<feature type="compositionally biased region" description="Acidic residues" evidence="4">
    <location>
        <begin position="39"/>
        <end position="56"/>
    </location>
</feature>
<evidence type="ECO:0000256" key="1">
    <source>
        <dbReference type="ARBA" id="ARBA00022737"/>
    </source>
</evidence>
<feature type="compositionally biased region" description="Low complexity" evidence="4">
    <location>
        <begin position="69"/>
        <end position="80"/>
    </location>
</feature>
<dbReference type="Proteomes" id="UP001392437">
    <property type="component" value="Unassembled WGS sequence"/>
</dbReference>
<dbReference type="InterPro" id="IPR040059">
    <property type="entry name" value="PUM3"/>
</dbReference>
<evidence type="ECO:0000313" key="6">
    <source>
        <dbReference type="EMBL" id="KAK8095378.1"/>
    </source>
</evidence>
<dbReference type="SMART" id="SM00025">
    <property type="entry name" value="Pumilio"/>
    <property type="match status" value="6"/>
</dbReference>
<dbReference type="Pfam" id="PF08144">
    <property type="entry name" value="CPL"/>
    <property type="match status" value="1"/>
</dbReference>
<dbReference type="EMBL" id="JAQQWP010000011">
    <property type="protein sequence ID" value="KAK8095378.1"/>
    <property type="molecule type" value="Genomic_DNA"/>
</dbReference>
<dbReference type="PANTHER" id="PTHR13389">
    <property type="entry name" value="PUMILIO HOMOLOG 3"/>
    <property type="match status" value="1"/>
</dbReference>
<dbReference type="InterPro" id="IPR011989">
    <property type="entry name" value="ARM-like"/>
</dbReference>
<keyword evidence="2" id="KW-0694">RNA-binding</keyword>
<evidence type="ECO:0000256" key="3">
    <source>
        <dbReference type="ARBA" id="ARBA00024893"/>
    </source>
</evidence>
<dbReference type="InterPro" id="IPR001313">
    <property type="entry name" value="Pumilio_RNA-bd_rpt"/>
</dbReference>
<organism evidence="6 7">
    <name type="scientific">Apiospora kogelbergensis</name>
    <dbReference type="NCBI Taxonomy" id="1337665"/>
    <lineage>
        <taxon>Eukaryota</taxon>
        <taxon>Fungi</taxon>
        <taxon>Dikarya</taxon>
        <taxon>Ascomycota</taxon>
        <taxon>Pezizomycotina</taxon>
        <taxon>Sordariomycetes</taxon>
        <taxon>Xylariomycetidae</taxon>
        <taxon>Amphisphaeriales</taxon>
        <taxon>Apiosporaceae</taxon>
        <taxon>Apiospora</taxon>
    </lineage>
</organism>
<feature type="region of interest" description="Disordered" evidence="4">
    <location>
        <begin position="635"/>
        <end position="692"/>
    </location>
</feature>
<proteinExistence type="predicted"/>
<feature type="compositionally biased region" description="Basic and acidic residues" evidence="4">
    <location>
        <begin position="81"/>
        <end position="101"/>
    </location>
</feature>
<keyword evidence="1" id="KW-0677">Repeat</keyword>
<keyword evidence="7" id="KW-1185">Reference proteome</keyword>
<comment type="caution">
    <text evidence="6">The sequence shown here is derived from an EMBL/GenBank/DDBJ whole genome shotgun (WGS) entry which is preliminary data.</text>
</comment>
<protein>
    <recommendedName>
        <fullName evidence="5">PUM-HD domain-containing protein</fullName>
    </recommendedName>
</protein>